<dbReference type="Proteomes" id="UP000175989">
    <property type="component" value="Unassembled WGS sequence"/>
</dbReference>
<evidence type="ECO:0000259" key="1">
    <source>
        <dbReference type="Pfam" id="PF00535"/>
    </source>
</evidence>
<dbReference type="PATRIC" id="fig|762836.4.peg.4904"/>
<gene>
    <name evidence="2" type="ORF">DUPY_47650</name>
</gene>
<dbReference type="InterPro" id="IPR029044">
    <property type="entry name" value="Nucleotide-diphossugar_trans"/>
</dbReference>
<dbReference type="SUPFAM" id="SSF53448">
    <property type="entry name" value="Nucleotide-diphospho-sugar transferases"/>
    <property type="match status" value="1"/>
</dbReference>
<accession>A0A1E7W963</accession>
<dbReference type="OrthoDB" id="9808633at2"/>
<dbReference type="GO" id="GO:0006487">
    <property type="term" value="P:protein N-linked glycosylation"/>
    <property type="evidence" value="ECO:0007669"/>
    <property type="project" value="TreeGrafter"/>
</dbReference>
<dbReference type="EMBL" id="LROM01000143">
    <property type="protein sequence ID" value="OEZ92923.1"/>
    <property type="molecule type" value="Genomic_DNA"/>
</dbReference>
<dbReference type="EC" id="2.4.1.54" evidence="2"/>
<protein>
    <submittedName>
        <fullName evidence="2">Undecaprenyl-phosphate mannosyltransferase</fullName>
        <ecNumber evidence="2">2.4.1.54</ecNumber>
    </submittedName>
</protein>
<keyword evidence="3" id="KW-1185">Reference proteome</keyword>
<dbReference type="InterPro" id="IPR001173">
    <property type="entry name" value="Glyco_trans_2-like"/>
</dbReference>
<keyword evidence="2" id="KW-0328">Glycosyltransferase</keyword>
<dbReference type="GO" id="GO:0047267">
    <property type="term" value="F:undecaprenyl-phosphate mannosyltransferase activity"/>
    <property type="evidence" value="ECO:0007669"/>
    <property type="project" value="UniProtKB-EC"/>
</dbReference>
<dbReference type="PANTHER" id="PTHR10859:SF91">
    <property type="entry name" value="DOLICHYL-PHOSPHATE BETA-GLUCOSYLTRANSFERASE"/>
    <property type="match status" value="1"/>
</dbReference>
<dbReference type="AlphaFoldDB" id="A0A1E7W963"/>
<dbReference type="Gene3D" id="3.90.550.10">
    <property type="entry name" value="Spore Coat Polysaccharide Biosynthesis Protein SpsA, Chain A"/>
    <property type="match status" value="1"/>
</dbReference>
<evidence type="ECO:0000313" key="3">
    <source>
        <dbReference type="Proteomes" id="UP000175989"/>
    </source>
</evidence>
<keyword evidence="2" id="KW-0808">Transferase</keyword>
<dbReference type="Pfam" id="PF00535">
    <property type="entry name" value="Glycos_transf_2"/>
    <property type="match status" value="1"/>
</dbReference>
<dbReference type="PANTHER" id="PTHR10859">
    <property type="entry name" value="GLYCOSYL TRANSFERASE"/>
    <property type="match status" value="1"/>
</dbReference>
<proteinExistence type="predicted"/>
<sequence length="254" mass="27805">MSETFKPCIVVPVYNHEHAIGAVVDGLLVHGAGVPVILVDDGSNSACAAVLDRLAAVHAPRVALVRLAVNQGKGAAVLAGFVHAARAGCTHLLQIDADGQHRTGDVPLFLAQAQAHPESIIAGHPVYDQSVPKARLYGRYATHIWVWINTLSFDIIDSMCGFRVYPVAAVTALAARQRIGARMNFDTDILVRLYWAGAQVVNLPTRVSYPTDGVSHFRMWHDNALITWMHTKLFFGMLPRIPRLLARKWRGRAP</sequence>
<name>A0A1E7W963_9BURK</name>
<evidence type="ECO:0000313" key="2">
    <source>
        <dbReference type="EMBL" id="OEZ92923.1"/>
    </source>
</evidence>
<reference evidence="3" key="1">
    <citation type="journal article" date="2016" name="Front. Microbiol.">
        <title>Molecular Keys to the Janthinobacterium and Duganella spp. Interaction with the Plant Pathogen Fusarium graminearum.</title>
        <authorList>
            <person name="Haack F.S."/>
            <person name="Poehlein A."/>
            <person name="Kroger C."/>
            <person name="Voigt C.A."/>
            <person name="Piepenbring M."/>
            <person name="Bode H.B."/>
            <person name="Daniel R."/>
            <person name="Schafer W."/>
            <person name="Streit W.R."/>
        </authorList>
    </citation>
    <scope>NUCLEOTIDE SEQUENCE [LARGE SCALE GENOMIC DNA]</scope>
    <source>
        <strain evidence="3">T54</strain>
    </source>
</reference>
<feature type="domain" description="Glycosyltransferase 2-like" evidence="1">
    <location>
        <begin position="8"/>
        <end position="166"/>
    </location>
</feature>
<organism evidence="2 3">
    <name type="scientific">Duganella phyllosphaerae</name>
    <dbReference type="NCBI Taxonomy" id="762836"/>
    <lineage>
        <taxon>Bacteria</taxon>
        <taxon>Pseudomonadati</taxon>
        <taxon>Pseudomonadota</taxon>
        <taxon>Betaproteobacteria</taxon>
        <taxon>Burkholderiales</taxon>
        <taxon>Oxalobacteraceae</taxon>
        <taxon>Telluria group</taxon>
        <taxon>Duganella</taxon>
    </lineage>
</organism>
<dbReference type="CDD" id="cd04179">
    <property type="entry name" value="DPM_DPG-synthase_like"/>
    <property type="match status" value="1"/>
</dbReference>
<comment type="caution">
    <text evidence="2">The sequence shown here is derived from an EMBL/GenBank/DDBJ whole genome shotgun (WGS) entry which is preliminary data.</text>
</comment>
<dbReference type="RefSeq" id="WP_070251653.1">
    <property type="nucleotide sequence ID" value="NZ_LROM01000143.1"/>
</dbReference>